<dbReference type="OrthoDB" id="2318209at2"/>
<dbReference type="SUPFAM" id="SSF49373">
    <property type="entry name" value="Invasin/intimin cell-adhesion fragments"/>
    <property type="match status" value="1"/>
</dbReference>
<evidence type="ECO:0000256" key="2">
    <source>
        <dbReference type="SAM" id="MobiDB-lite"/>
    </source>
</evidence>
<dbReference type="InterPro" id="IPR008964">
    <property type="entry name" value="Invasin/intimin_cell_adhesion"/>
</dbReference>
<proteinExistence type="predicted"/>
<reference evidence="4 5" key="1">
    <citation type="submission" date="2019-01" db="EMBL/GenBank/DDBJ databases">
        <title>Weissella sp. nov., a novel lactic acid bacterium isolated from animal feces.</title>
        <authorList>
            <person name="Wang L.-T."/>
        </authorList>
    </citation>
    <scope>NUCLEOTIDE SEQUENCE [LARGE SCALE GENOMIC DNA]</scope>
    <source>
        <strain evidence="4 5">8H-2</strain>
    </source>
</reference>
<dbReference type="AlphaFoldDB" id="A0A6C2C2N8"/>
<feature type="region of interest" description="Disordered" evidence="2">
    <location>
        <begin position="382"/>
        <end position="423"/>
    </location>
</feature>
<feature type="domain" description="Ig-like" evidence="3">
    <location>
        <begin position="92"/>
        <end position="199"/>
    </location>
</feature>
<dbReference type="InterPro" id="IPR007110">
    <property type="entry name" value="Ig-like_dom"/>
</dbReference>
<comment type="caution">
    <text evidence="4">The sequence shown here is derived from an EMBL/GenBank/DDBJ whole genome shotgun (WGS) entry which is preliminary data.</text>
</comment>
<dbReference type="InterPro" id="IPR022263">
    <property type="entry name" value="KxYKxGKxW"/>
</dbReference>
<evidence type="ECO:0000259" key="3">
    <source>
        <dbReference type="PROSITE" id="PS50835"/>
    </source>
</evidence>
<dbReference type="Proteomes" id="UP000371977">
    <property type="component" value="Unassembled WGS sequence"/>
</dbReference>
<dbReference type="RefSeq" id="WP_148624118.1">
    <property type="nucleotide sequence ID" value="NZ_SDGZ01000035.1"/>
</dbReference>
<organism evidence="4 5">
    <name type="scientific">Weissella muntiaci</name>
    <dbReference type="NCBI Taxonomy" id="2508881"/>
    <lineage>
        <taxon>Bacteria</taxon>
        <taxon>Bacillati</taxon>
        <taxon>Bacillota</taxon>
        <taxon>Bacilli</taxon>
        <taxon>Lactobacillales</taxon>
        <taxon>Lactobacillaceae</taxon>
        <taxon>Weissella</taxon>
    </lineage>
</organism>
<keyword evidence="1" id="KW-0732">Signal</keyword>
<evidence type="ECO:0000313" key="5">
    <source>
        <dbReference type="Proteomes" id="UP000371977"/>
    </source>
</evidence>
<protein>
    <recommendedName>
        <fullName evidence="3">Ig-like domain-containing protein</fullName>
    </recommendedName>
</protein>
<dbReference type="Pfam" id="PF02368">
    <property type="entry name" value="Big_2"/>
    <property type="match status" value="1"/>
</dbReference>
<dbReference type="PROSITE" id="PS50835">
    <property type="entry name" value="IG_LIKE"/>
    <property type="match status" value="1"/>
</dbReference>
<name>A0A6C2C2N8_9LACO</name>
<dbReference type="InterPro" id="IPR003343">
    <property type="entry name" value="Big_2"/>
</dbReference>
<keyword evidence="5" id="KW-1185">Reference proteome</keyword>
<dbReference type="Gene3D" id="2.60.40.1080">
    <property type="match status" value="1"/>
</dbReference>
<evidence type="ECO:0000313" key="4">
    <source>
        <dbReference type="EMBL" id="TYC47753.1"/>
    </source>
</evidence>
<dbReference type="EMBL" id="SDGZ01000035">
    <property type="protein sequence ID" value="TYC47753.1"/>
    <property type="molecule type" value="Genomic_DNA"/>
</dbReference>
<accession>A0A6C2C2N8</accession>
<sequence length="423" mass="45220">MFRKNTHFNPKIIKENKEHYKLYKVGKFFQTAMLSVLVAGSLVGPLIQIASANTVSASSGISQLSSDSAAPAADLETWRAYDGGFASFGMKAGVSNQPTDVTVKKGNAFSLSTQFGRPTTAFVVDPSSSVSFQWYKWNASTSSWAKASGSSSKKTSYNKSTSTYQETIGQAETDYYYCAVTYKAGLLSSSVTKATNVVSVNVLETDIDVTDLSISGSDYMLPELTQSLSYTSDPIVNTATYTWSSSNTDVADVDDFGNVTAKKISGTTIITLTAHNHLGADVVATKTIKVGSGLEDVTVNFGEDATFKMQGLDGYNVEYRWYDSKDTSTIIGTGSSLTIPNTTTSDDKRKFIVQYRITSSDGTVGDWSESSATLYVDTTISESESQSLIASESTSTSESTSISISESASTSTSESISTSESES</sequence>
<feature type="non-terminal residue" evidence="4">
    <location>
        <position position="423"/>
    </location>
</feature>
<evidence type="ECO:0000256" key="1">
    <source>
        <dbReference type="ARBA" id="ARBA00022729"/>
    </source>
</evidence>
<gene>
    <name evidence="4" type="ORF">ESZ50_11510</name>
</gene>
<dbReference type="Pfam" id="PF19258">
    <property type="entry name" value="KxYKxGKxW_sig"/>
    <property type="match status" value="1"/>
</dbReference>